<comment type="similarity">
    <text evidence="2">Belongs to the rad17/RAD24 family.</text>
</comment>
<keyword evidence="3" id="KW-0547">Nucleotide-binding</keyword>
<accession>A0ABR1A5Q0</accession>
<evidence type="ECO:0000256" key="1">
    <source>
        <dbReference type="ARBA" id="ARBA00004123"/>
    </source>
</evidence>
<dbReference type="SUPFAM" id="SSF52540">
    <property type="entry name" value="P-loop containing nucleoside triphosphate hydrolases"/>
    <property type="match status" value="1"/>
</dbReference>
<comment type="subcellular location">
    <subcellularLocation>
        <location evidence="1">Nucleus</location>
    </subcellularLocation>
</comment>
<dbReference type="NCBIfam" id="TIGR00602">
    <property type="entry name" value="rad24"/>
    <property type="match status" value="1"/>
</dbReference>
<evidence type="ECO:0000313" key="10">
    <source>
        <dbReference type="Proteomes" id="UP001369086"/>
    </source>
</evidence>
<evidence type="ECO:0000256" key="6">
    <source>
        <dbReference type="ARBA" id="ARBA00023242"/>
    </source>
</evidence>
<feature type="compositionally biased region" description="Basic and acidic residues" evidence="8">
    <location>
        <begin position="405"/>
        <end position="418"/>
    </location>
</feature>
<evidence type="ECO:0000313" key="9">
    <source>
        <dbReference type="EMBL" id="KAK6492386.1"/>
    </source>
</evidence>
<dbReference type="PANTHER" id="PTHR12172">
    <property type="entry name" value="CELL CYCLE CHECKPOINT PROTEIN RAD17"/>
    <property type="match status" value="1"/>
</dbReference>
<dbReference type="Pfam" id="PF03215">
    <property type="entry name" value="Rad17"/>
    <property type="match status" value="1"/>
</dbReference>
<feature type="compositionally biased region" description="Low complexity" evidence="8">
    <location>
        <begin position="390"/>
        <end position="403"/>
    </location>
</feature>
<name>A0ABR1A5Q0_HUSHU</name>
<evidence type="ECO:0000256" key="2">
    <source>
        <dbReference type="ARBA" id="ARBA00006168"/>
    </source>
</evidence>
<feature type="compositionally biased region" description="Acidic residues" evidence="8">
    <location>
        <begin position="643"/>
        <end position="652"/>
    </location>
</feature>
<dbReference type="PANTHER" id="PTHR12172:SF0">
    <property type="entry name" value="CELL CYCLE CHECKPOINT PROTEIN RAD17"/>
    <property type="match status" value="1"/>
</dbReference>
<evidence type="ECO:0000256" key="8">
    <source>
        <dbReference type="SAM" id="MobiDB-lite"/>
    </source>
</evidence>
<dbReference type="InterPro" id="IPR018324">
    <property type="entry name" value="Rad17/Rad24_fun/met"/>
</dbReference>
<keyword evidence="6" id="KW-0539">Nucleus</keyword>
<dbReference type="InterPro" id="IPR047854">
    <property type="entry name" value="RFC_lid"/>
</dbReference>
<sequence>MSVVDSTIKLQLVFGLLKNVYCGWESTKLIMSKSSLSRKVASGKLTNWVQPSFDDLFGGASLKSLTSKKRTNSGEPKGNDRSSALDASSKLQATKRTKAPFCEQPGHFTKEYLDLDQDVPWVDKYKPESQAELAVHKKKIEEVENWLSMEVHQRQPKKGGSILLMTGPSGCGKTATIQVLTKELGVQIQEWSNPVSLSEFKKDDYKNVFDPESRFRGFTSESQSAVFQEFLLRANKYNKLQMSGEAKHTSKKVILIEEVPNQFYRQPASLHDILRRFIRTGRCPLIFIISDSLSGDSNQWLLFPKDIQEELNVSNISFNPVAPTSMMKVLSRIAAQETSRSGGKVSVPDKDSLDRLCSGSSGDIRSAINSLQFSSLKDYALENSLLSSKKGKASSKASKTSTRGRNKDKSSKTSERQEGLQAIGGKDVSLFLFRALGKILHFKREPRIEPELPHLPDRLSEHERDPLLVDPEMVTEKCHMSGELFNMYLHQNYLEFFTNIEDVVRASEYLSDADFLTTEWSSRSALREYSASVAARGMIHSNKARAFASSQTGVGFKPLHKPQWLLINKKYRENCLVAKSLFVSFCMPLACLQTQLLPYLALLTNPMRNQAQIAFIQDVGRLPLKKYPRRLKLEALTDKDPVVDLDSDEDDPAASAYANPKGEQSQAPGLEGLQSDGGSLPSSQTAGGDLPGSQPQPTAAQAIMKEEELVIEDYDSD</sequence>
<protein>
    <submittedName>
        <fullName evidence="9">Cell cycle checkpoint protein RAD17-like</fullName>
    </submittedName>
</protein>
<evidence type="ECO:0000256" key="4">
    <source>
        <dbReference type="ARBA" id="ARBA00022763"/>
    </source>
</evidence>
<keyword evidence="4" id="KW-0227">DNA damage</keyword>
<dbReference type="Gene3D" id="3.40.50.300">
    <property type="entry name" value="P-loop containing nucleotide triphosphate hydrolases"/>
    <property type="match status" value="1"/>
</dbReference>
<dbReference type="Gene3D" id="1.10.8.60">
    <property type="match status" value="1"/>
</dbReference>
<comment type="caution">
    <text evidence="9">The sequence shown here is derived from an EMBL/GenBank/DDBJ whole genome shotgun (WGS) entry which is preliminary data.</text>
</comment>
<dbReference type="InterPro" id="IPR004582">
    <property type="entry name" value="Checkpoint_prot_Rad17_Rad24"/>
</dbReference>
<feature type="region of interest" description="Disordered" evidence="8">
    <location>
        <begin position="67"/>
        <end position="87"/>
    </location>
</feature>
<proteinExistence type="inferred from homology"/>
<dbReference type="CDD" id="cd18140">
    <property type="entry name" value="HLD_clamp_RFC"/>
    <property type="match status" value="1"/>
</dbReference>
<gene>
    <name evidence="9" type="ORF">HHUSO_G1723</name>
</gene>
<evidence type="ECO:0000256" key="7">
    <source>
        <dbReference type="ARBA" id="ARBA00023306"/>
    </source>
</evidence>
<keyword evidence="7" id="KW-0131">Cell cycle</keyword>
<organism evidence="9 10">
    <name type="scientific">Huso huso</name>
    <name type="common">Beluga</name>
    <name type="synonym">Acipenser huso</name>
    <dbReference type="NCBI Taxonomy" id="61971"/>
    <lineage>
        <taxon>Eukaryota</taxon>
        <taxon>Metazoa</taxon>
        <taxon>Chordata</taxon>
        <taxon>Craniata</taxon>
        <taxon>Vertebrata</taxon>
        <taxon>Euteleostomi</taxon>
        <taxon>Actinopterygii</taxon>
        <taxon>Chondrostei</taxon>
        <taxon>Acipenseriformes</taxon>
        <taxon>Acipenseridae</taxon>
        <taxon>Huso</taxon>
    </lineage>
</organism>
<evidence type="ECO:0000256" key="5">
    <source>
        <dbReference type="ARBA" id="ARBA00022840"/>
    </source>
</evidence>
<dbReference type="InterPro" id="IPR027417">
    <property type="entry name" value="P-loop_NTPase"/>
</dbReference>
<keyword evidence="10" id="KW-1185">Reference proteome</keyword>
<dbReference type="Proteomes" id="UP001369086">
    <property type="component" value="Unassembled WGS sequence"/>
</dbReference>
<dbReference type="EMBL" id="JAHFZB010000002">
    <property type="protein sequence ID" value="KAK6492386.1"/>
    <property type="molecule type" value="Genomic_DNA"/>
</dbReference>
<keyword evidence="5" id="KW-0067">ATP-binding</keyword>
<reference evidence="9 10" key="1">
    <citation type="submission" date="2021-05" db="EMBL/GenBank/DDBJ databases">
        <authorList>
            <person name="Zahm M."/>
            <person name="Klopp C."/>
            <person name="Cabau C."/>
            <person name="Kuhl H."/>
            <person name="Suciu R."/>
            <person name="Ciorpac M."/>
            <person name="Holostenco D."/>
            <person name="Gessner J."/>
            <person name="Wuertz S."/>
            <person name="Hohne C."/>
            <person name="Stock M."/>
            <person name="Gislard M."/>
            <person name="Lluch J."/>
            <person name="Milhes M."/>
            <person name="Lampietro C."/>
            <person name="Lopez Roques C."/>
            <person name="Donnadieu C."/>
            <person name="Du K."/>
            <person name="Schartl M."/>
            <person name="Guiguen Y."/>
        </authorList>
    </citation>
    <scope>NUCLEOTIDE SEQUENCE [LARGE SCALE GENOMIC DNA]</scope>
    <source>
        <strain evidence="9">Hh-F2</strain>
        <tissue evidence="9">Blood</tissue>
    </source>
</reference>
<feature type="compositionally biased region" description="Polar residues" evidence="8">
    <location>
        <begin position="676"/>
        <end position="686"/>
    </location>
</feature>
<feature type="region of interest" description="Disordered" evidence="8">
    <location>
        <begin position="642"/>
        <end position="700"/>
    </location>
</feature>
<feature type="region of interest" description="Disordered" evidence="8">
    <location>
        <begin position="390"/>
        <end position="420"/>
    </location>
</feature>
<evidence type="ECO:0000256" key="3">
    <source>
        <dbReference type="ARBA" id="ARBA00022741"/>
    </source>
</evidence>